<name>A0ABN6VJ39_9HYPH</name>
<accession>A0ABN6VJ39</accession>
<organism evidence="2 3">
    <name type="scientific">Methylocystis iwaonis</name>
    <dbReference type="NCBI Taxonomy" id="2885079"/>
    <lineage>
        <taxon>Bacteria</taxon>
        <taxon>Pseudomonadati</taxon>
        <taxon>Pseudomonadota</taxon>
        <taxon>Alphaproteobacteria</taxon>
        <taxon>Hyphomicrobiales</taxon>
        <taxon>Methylocystaceae</taxon>
        <taxon>Methylocystis</taxon>
    </lineage>
</organism>
<proteinExistence type="predicted"/>
<dbReference type="Pfam" id="PF03928">
    <property type="entry name" value="HbpS-like"/>
    <property type="match status" value="1"/>
</dbReference>
<evidence type="ECO:0000313" key="3">
    <source>
        <dbReference type="Proteomes" id="UP001317629"/>
    </source>
</evidence>
<dbReference type="Gene3D" id="3.30.450.150">
    <property type="entry name" value="Haem-degrading domain"/>
    <property type="match status" value="1"/>
</dbReference>
<dbReference type="InterPro" id="IPR038084">
    <property type="entry name" value="PduO/GlcC-like_sf"/>
</dbReference>
<evidence type="ECO:0008006" key="4">
    <source>
        <dbReference type="Google" id="ProtNLM"/>
    </source>
</evidence>
<dbReference type="Proteomes" id="UP001317629">
    <property type="component" value="Chromosome"/>
</dbReference>
<evidence type="ECO:0000313" key="2">
    <source>
        <dbReference type="EMBL" id="BDV35649.1"/>
    </source>
</evidence>
<dbReference type="RefSeq" id="WP_202071404.1">
    <property type="nucleotide sequence ID" value="NZ_AP027142.1"/>
</dbReference>
<feature type="signal peptide" evidence="1">
    <location>
        <begin position="1"/>
        <end position="27"/>
    </location>
</feature>
<reference evidence="2 3" key="1">
    <citation type="journal article" date="2023" name="Int. J. Syst. Evol. Microbiol.">
        <title>Methylocystis iwaonis sp. nov., a type II methane-oxidizing bacterium from surface soil of a rice paddy field in Japan, and emended description of the genus Methylocystis (ex Whittenbury et al. 1970) Bowman et al. 1993.</title>
        <authorList>
            <person name="Kaise H."/>
            <person name="Sawadogo J.B."/>
            <person name="Alam M.S."/>
            <person name="Ueno C."/>
            <person name="Dianou D."/>
            <person name="Shinjo R."/>
            <person name="Asakawa S."/>
        </authorList>
    </citation>
    <scope>NUCLEOTIDE SEQUENCE [LARGE SCALE GENOMIC DNA]</scope>
    <source>
        <strain evidence="2 3">SS37A-Re</strain>
    </source>
</reference>
<keyword evidence="3" id="KW-1185">Reference proteome</keyword>
<dbReference type="EMBL" id="AP027142">
    <property type="protein sequence ID" value="BDV35649.1"/>
    <property type="molecule type" value="Genomic_DNA"/>
</dbReference>
<dbReference type="InterPro" id="IPR052517">
    <property type="entry name" value="GlcG_carb_metab_protein"/>
</dbReference>
<keyword evidence="1" id="KW-0732">Signal</keyword>
<dbReference type="SUPFAM" id="SSF143744">
    <property type="entry name" value="GlcG-like"/>
    <property type="match status" value="1"/>
</dbReference>
<dbReference type="InterPro" id="IPR005624">
    <property type="entry name" value="PduO/GlcC-like"/>
</dbReference>
<evidence type="ECO:0000256" key="1">
    <source>
        <dbReference type="SAM" id="SignalP"/>
    </source>
</evidence>
<protein>
    <recommendedName>
        <fullName evidence="4">Heme-binding protein</fullName>
    </recommendedName>
</protein>
<sequence length="167" mass="17155">MRFLATFAAVATLGASLGAPFALPARAELLSLKALSAPIALSIAQTAYDACLQQGYHVSVTVVGLEGQPLISLRGDSTSPHTIENSLRKAYTSRTFRIPSGEFAQRVKDNPTSGQVHLANIVAAQGALPIKTGDTVIGAVGVSGAPGGEKDEACAKAAIDKVADQLK</sequence>
<dbReference type="PANTHER" id="PTHR34309">
    <property type="entry name" value="SLR1406 PROTEIN"/>
    <property type="match status" value="1"/>
</dbReference>
<feature type="chain" id="PRO_5045432800" description="Heme-binding protein" evidence="1">
    <location>
        <begin position="28"/>
        <end position="167"/>
    </location>
</feature>
<gene>
    <name evidence="2" type="ORF">SS37A_31780</name>
</gene>
<dbReference type="PANTHER" id="PTHR34309:SF10">
    <property type="entry name" value="SLR1406 PROTEIN"/>
    <property type="match status" value="1"/>
</dbReference>